<sequence length="509" mass="55438">MDSRERVSTALSHAEPDRVPIDYWATSEINARLLERYGYSSQEQILERFDVDLRYIDGPRYIGPEPTIRDDGSVEDHWGVPRVQVQVGSGEKTGAYREVRDFPLESAQSLEEIRDYPKWPSPDWFDYGCVAEQVADVRSAGKAVVFMGDRMNRCAQLKPAMYVRGIAKILEDLVLAPEIAEYLFGRISDFYQQYARRTFEAAGGGIDIFMTGDDFGTQHGPFVSPEMWRRFIMPGFKAFIDLGHEFGCKVAHHSCGSIKPIIPDVIDCGLDIPNLNLGGFPDLLSFLRRSSGVGGFLAQPGLSGKTIGTNDILNLSQASALGARQRGLGSFIQTGSSPVFMLTSTGLRPISSPDVLAALGGSLGDVERLTAGQFSRLRQGNEIGEAFRDVGAAGSFTDSLTGTPAFQAFSQPLSTRQGLLEMAAINPDFSVQDAKNLANRIGFLPAPAKIAQEIGIGGANLDPAEISGLLSLYSLANIDLNTFFRQIEAATPTGRSSRPQRIGFTGARF</sequence>
<feature type="domain" description="Uroporphyrinogen decarboxylase (URO-D)" evidence="1">
    <location>
        <begin position="160"/>
        <end position="272"/>
    </location>
</feature>
<comment type="caution">
    <text evidence="2">The sequence shown here is derived from an EMBL/GenBank/DDBJ whole genome shotgun (WGS) entry which is preliminary data.</text>
</comment>
<dbReference type="EMBL" id="LAZR01001664">
    <property type="protein sequence ID" value="KKN41176.1"/>
    <property type="molecule type" value="Genomic_DNA"/>
</dbReference>
<evidence type="ECO:0000313" key="2">
    <source>
        <dbReference type="EMBL" id="KKN41176.1"/>
    </source>
</evidence>
<evidence type="ECO:0000259" key="1">
    <source>
        <dbReference type="Pfam" id="PF01208"/>
    </source>
</evidence>
<accession>A0A0F9SW87</accession>
<dbReference type="PANTHER" id="PTHR47099">
    <property type="entry name" value="METHYLCOBAMIDE:COM METHYLTRANSFERASE MTBA"/>
    <property type="match status" value="1"/>
</dbReference>
<protein>
    <recommendedName>
        <fullName evidence="1">Uroporphyrinogen decarboxylase (URO-D) domain-containing protein</fullName>
    </recommendedName>
</protein>
<dbReference type="InterPro" id="IPR038071">
    <property type="entry name" value="UROD/MetE-like_sf"/>
</dbReference>
<dbReference type="InterPro" id="IPR052024">
    <property type="entry name" value="Methanogen_methyltrans"/>
</dbReference>
<proteinExistence type="predicted"/>
<dbReference type="GO" id="GO:0006779">
    <property type="term" value="P:porphyrin-containing compound biosynthetic process"/>
    <property type="evidence" value="ECO:0007669"/>
    <property type="project" value="InterPro"/>
</dbReference>
<dbReference type="Pfam" id="PF01208">
    <property type="entry name" value="URO-D"/>
    <property type="match status" value="1"/>
</dbReference>
<dbReference type="AlphaFoldDB" id="A0A0F9SW87"/>
<dbReference type="Gene3D" id="3.20.20.210">
    <property type="match status" value="1"/>
</dbReference>
<reference evidence="2" key="1">
    <citation type="journal article" date="2015" name="Nature">
        <title>Complex archaea that bridge the gap between prokaryotes and eukaryotes.</title>
        <authorList>
            <person name="Spang A."/>
            <person name="Saw J.H."/>
            <person name="Jorgensen S.L."/>
            <person name="Zaremba-Niedzwiedzka K."/>
            <person name="Martijn J."/>
            <person name="Lind A.E."/>
            <person name="van Eijk R."/>
            <person name="Schleper C."/>
            <person name="Guy L."/>
            <person name="Ettema T.J."/>
        </authorList>
    </citation>
    <scope>NUCLEOTIDE SEQUENCE</scope>
</reference>
<dbReference type="PANTHER" id="PTHR47099:SF1">
    <property type="entry name" value="METHYLCOBAMIDE:COM METHYLTRANSFERASE MTBA"/>
    <property type="match status" value="1"/>
</dbReference>
<dbReference type="GO" id="GO:0004853">
    <property type="term" value="F:uroporphyrinogen decarboxylase activity"/>
    <property type="evidence" value="ECO:0007669"/>
    <property type="project" value="InterPro"/>
</dbReference>
<gene>
    <name evidence="2" type="ORF">LCGC14_0726060</name>
</gene>
<dbReference type="InterPro" id="IPR000257">
    <property type="entry name" value="Uroporphyrinogen_deCOase"/>
</dbReference>
<organism evidence="2">
    <name type="scientific">marine sediment metagenome</name>
    <dbReference type="NCBI Taxonomy" id="412755"/>
    <lineage>
        <taxon>unclassified sequences</taxon>
        <taxon>metagenomes</taxon>
        <taxon>ecological metagenomes</taxon>
    </lineage>
</organism>
<name>A0A0F9SW87_9ZZZZ</name>
<dbReference type="SUPFAM" id="SSF51726">
    <property type="entry name" value="UROD/MetE-like"/>
    <property type="match status" value="1"/>
</dbReference>